<keyword evidence="1" id="KW-0812">Transmembrane</keyword>
<evidence type="ECO:0000256" key="1">
    <source>
        <dbReference type="SAM" id="Phobius"/>
    </source>
</evidence>
<gene>
    <name evidence="2" type="ORF">BS50DRAFT_128001</name>
</gene>
<evidence type="ECO:0000313" key="2">
    <source>
        <dbReference type="EMBL" id="PSN62729.1"/>
    </source>
</evidence>
<accession>A0A2T2NBG5</accession>
<dbReference type="Proteomes" id="UP000240883">
    <property type="component" value="Unassembled WGS sequence"/>
</dbReference>
<sequence length="74" mass="8418">MRLEEFANTHRQYENTRFYCCNHALWSLEIMKNTTSPVLCILKALGVTIALHLCLIIERDSAKKIGDVSLPSPV</sequence>
<keyword evidence="1" id="KW-1133">Transmembrane helix</keyword>
<dbReference type="AlphaFoldDB" id="A0A2T2NBG5"/>
<proteinExistence type="predicted"/>
<feature type="transmembrane region" description="Helical" evidence="1">
    <location>
        <begin position="36"/>
        <end position="57"/>
    </location>
</feature>
<reference evidence="2 3" key="1">
    <citation type="journal article" date="2018" name="Front. Microbiol.">
        <title>Genome-Wide Analysis of Corynespora cassiicola Leaf Fall Disease Putative Effectors.</title>
        <authorList>
            <person name="Lopez D."/>
            <person name="Ribeiro S."/>
            <person name="Label P."/>
            <person name="Fumanal B."/>
            <person name="Venisse J.S."/>
            <person name="Kohler A."/>
            <person name="de Oliveira R.R."/>
            <person name="Labutti K."/>
            <person name="Lipzen A."/>
            <person name="Lail K."/>
            <person name="Bauer D."/>
            <person name="Ohm R.A."/>
            <person name="Barry K.W."/>
            <person name="Spatafora J."/>
            <person name="Grigoriev I.V."/>
            <person name="Martin F.M."/>
            <person name="Pujade-Renaud V."/>
        </authorList>
    </citation>
    <scope>NUCLEOTIDE SEQUENCE [LARGE SCALE GENOMIC DNA]</scope>
    <source>
        <strain evidence="2 3">Philippines</strain>
    </source>
</reference>
<keyword evidence="3" id="KW-1185">Reference proteome</keyword>
<evidence type="ECO:0000313" key="3">
    <source>
        <dbReference type="Proteomes" id="UP000240883"/>
    </source>
</evidence>
<dbReference type="EMBL" id="KZ678141">
    <property type="protein sequence ID" value="PSN62729.1"/>
    <property type="molecule type" value="Genomic_DNA"/>
</dbReference>
<name>A0A2T2NBG5_CORCC</name>
<keyword evidence="1" id="KW-0472">Membrane</keyword>
<organism evidence="2 3">
    <name type="scientific">Corynespora cassiicola Philippines</name>
    <dbReference type="NCBI Taxonomy" id="1448308"/>
    <lineage>
        <taxon>Eukaryota</taxon>
        <taxon>Fungi</taxon>
        <taxon>Dikarya</taxon>
        <taxon>Ascomycota</taxon>
        <taxon>Pezizomycotina</taxon>
        <taxon>Dothideomycetes</taxon>
        <taxon>Pleosporomycetidae</taxon>
        <taxon>Pleosporales</taxon>
        <taxon>Corynesporascaceae</taxon>
        <taxon>Corynespora</taxon>
    </lineage>
</organism>
<protein>
    <submittedName>
        <fullName evidence="2">Uncharacterized protein</fullName>
    </submittedName>
</protein>